<evidence type="ECO:0000313" key="2">
    <source>
        <dbReference type="EMBL" id="PHH04470.1"/>
    </source>
</evidence>
<name>A0A855EGB5_9ENTR</name>
<keyword evidence="1" id="KW-0175">Coiled coil</keyword>
<reference evidence="3" key="1">
    <citation type="submission" date="2017-09" db="EMBL/GenBank/DDBJ databases">
        <title>FDA dAtabase for Regulatory Grade micrObial Sequences (FDA-ARGOS): Supporting development and validation of Infectious Disease Dx tests.</title>
        <authorList>
            <person name="Minogue T."/>
            <person name="Wolcott M."/>
            <person name="Wasieloski L."/>
            <person name="Aguilar W."/>
            <person name="Moore D."/>
            <person name="Tallon L."/>
            <person name="Sadzewicz L."/>
            <person name="Ott S."/>
            <person name="Zhao X."/>
            <person name="Nagaraj S."/>
            <person name="Vavikolanu K."/>
            <person name="Aluvathingal J."/>
            <person name="Nadendla S."/>
            <person name="Sichtig H."/>
        </authorList>
    </citation>
    <scope>NUCLEOTIDE SEQUENCE [LARGE SCALE GENOMIC DNA]</scope>
    <source>
        <strain evidence="3">FDAARGOS_404</strain>
    </source>
</reference>
<comment type="caution">
    <text evidence="2">The sequence shown here is derived from an EMBL/GenBank/DDBJ whole genome shotgun (WGS) entry which is preliminary data.</text>
</comment>
<sequence>MNEQEAPVAEGTLNKKEESAVVAHHESTLIYFSAEKEDLILLNEKIAFDLEQHAKKLMILVDKVHKAKEIYSSAIEAYGKMMSHPDRVAELPQLEANISEAEKKLADKKEDLQKELGDFESEGAGYKDIVELIPIKTKKQQGARQGIGSRYVYVKKSYIDNLGTGNIHQVSIRGRDRASAKESIFNRDQNGNIKSINTQKIKEQLRKIEAENKGVVLFEVKDIGKIDKTLCEWADSWNNSLLMEKEIGQSIDVSLGAQFLRFTSNTGASGEWDPYNGKLTIKGEHSTVLSVASGTASAKFFMPDRIGWALKMLPPPGKTKVLNMGMWRMYLETSLIGFAGASLQVEAQVQVTTIGAKQVIIGDREGRLPRFSNRHSSTGAAFHRAREKNEEGASASAEIFAGARAEFKMKGGVQWLQPVELTVHQGKTGDDAKEAAEFVDFCSITEAIVGMVGFGAGGKFQCDFINGRFCFSIAASRCLGAGAKGSFEAEVDYDKLSDFGSWLVYQLYGLDYSFFEVISERAFEAFTKISVLYLTEVKDKLEAELKTFQADVDNIKLEFAEFVTSFEKGMVESKKRNEIANRILSNPKYLLKITPEAKGILIYLLTRHGFNDHRDLDNRVMLDIYHDRKEAILTILDSIQTQREWFQVFSHCNVDGSDLASGNAALRYMVAQRKINELKEFLQEGVNKDKEMDKIYKRLKMRPSWGYALAMNNTAFYNLYRMNNLFYPKSMIFSPVSDSNVIEI</sequence>
<dbReference type="AlphaFoldDB" id="A0A855EGB5"/>
<dbReference type="RefSeq" id="WP_032611098.1">
    <property type="nucleotide sequence ID" value="NZ_CP083630.1"/>
</dbReference>
<feature type="coiled-coil region" evidence="1">
    <location>
        <begin position="91"/>
        <end position="122"/>
    </location>
</feature>
<evidence type="ECO:0000256" key="1">
    <source>
        <dbReference type="SAM" id="Coils"/>
    </source>
</evidence>
<dbReference type="Proteomes" id="UP000222768">
    <property type="component" value="Unassembled WGS sequence"/>
</dbReference>
<protein>
    <submittedName>
        <fullName evidence="2">ATPase</fullName>
    </submittedName>
</protein>
<dbReference type="EMBL" id="PDLK01000002">
    <property type="protein sequence ID" value="PHH04470.1"/>
    <property type="molecule type" value="Genomic_DNA"/>
</dbReference>
<gene>
    <name evidence="2" type="ORF">CRX53_11025</name>
</gene>
<accession>A0A855EGB5</accession>
<evidence type="ECO:0000313" key="3">
    <source>
        <dbReference type="Proteomes" id="UP000222768"/>
    </source>
</evidence>
<organism evidence="2 3">
    <name type="scientific">Leclercia adecarboxylata</name>
    <dbReference type="NCBI Taxonomy" id="83655"/>
    <lineage>
        <taxon>Bacteria</taxon>
        <taxon>Pseudomonadati</taxon>
        <taxon>Pseudomonadota</taxon>
        <taxon>Gammaproteobacteria</taxon>
        <taxon>Enterobacterales</taxon>
        <taxon>Enterobacteriaceae</taxon>
        <taxon>Leclercia</taxon>
    </lineage>
</organism>
<proteinExistence type="predicted"/>